<dbReference type="AlphaFoldDB" id="F0RN65"/>
<dbReference type="STRING" id="693977.Deipr_1055"/>
<dbReference type="OrthoDB" id="9792005at2"/>
<accession>F0RN65</accession>
<reference evidence="1 2" key="2">
    <citation type="journal article" date="2012" name="Stand. Genomic Sci.">
        <title>Complete genome sequence of the orange-red pigmented, radioresistant Deinococcus proteolyticus type strain (MRP(T)).</title>
        <authorList>
            <person name="Copeland A."/>
            <person name="Zeytun A."/>
            <person name="Yassawong M."/>
            <person name="Nolan M."/>
            <person name="Lucas S."/>
            <person name="Hammon N."/>
            <person name="Deshpande S."/>
            <person name="Cheng J.F."/>
            <person name="Han C."/>
            <person name="Tapia R."/>
            <person name="Goodwin L.A."/>
            <person name="Pitluck S."/>
            <person name="Mavromatis K."/>
            <person name="Liolios K."/>
            <person name="Pagani I."/>
            <person name="Ivanova N."/>
            <person name="Mikhailova N."/>
            <person name="Pati A."/>
            <person name="Chen A."/>
            <person name="Palaniappan K."/>
            <person name="Land M."/>
            <person name="Hauser L."/>
            <person name="Jeffries C.D."/>
            <person name="Brambilla E.M."/>
            <person name="Rohde M."/>
            <person name="Sikorski J."/>
            <person name="Pukall R."/>
            <person name="Goker M."/>
            <person name="Detter J.C."/>
            <person name="Woyke T."/>
            <person name="Bristow J."/>
            <person name="Eisen J.A."/>
            <person name="Markowitz V."/>
            <person name="Hugenholtz P."/>
            <person name="Kyrpides N.C."/>
            <person name="Klenk H.P."/>
            <person name="Lapidus A."/>
        </authorList>
    </citation>
    <scope>NUCLEOTIDE SEQUENCE [LARGE SCALE GENOMIC DNA]</scope>
    <source>
        <strain evidence="2">ATCC 35074 / DSM 20540 / JCM 6276 / NBRC 101906 / NCIMB 13154 / VKM Ac-1939 / CCM 2703 / MRP</strain>
    </source>
</reference>
<dbReference type="PANTHER" id="PTHR13812">
    <property type="entry name" value="KETIMINE REDUCTASE MU-CRYSTALLIN"/>
    <property type="match status" value="1"/>
</dbReference>
<proteinExistence type="predicted"/>
<evidence type="ECO:0000313" key="2">
    <source>
        <dbReference type="Proteomes" id="UP000007718"/>
    </source>
</evidence>
<gene>
    <name evidence="1" type="ordered locus">Deipr_1055</name>
</gene>
<dbReference type="SUPFAM" id="SSF51735">
    <property type="entry name" value="NAD(P)-binding Rossmann-fold domains"/>
    <property type="match status" value="1"/>
</dbReference>
<name>F0RN65_DEIPM</name>
<dbReference type="Proteomes" id="UP000007718">
    <property type="component" value="Chromosome"/>
</dbReference>
<dbReference type="InterPro" id="IPR003462">
    <property type="entry name" value="ODC_Mu_crystall"/>
</dbReference>
<dbReference type="eggNOG" id="COG2423">
    <property type="taxonomic scope" value="Bacteria"/>
</dbReference>
<reference evidence="2" key="1">
    <citation type="submission" date="2011-02" db="EMBL/GenBank/DDBJ databases">
        <title>The complete sequence of chromosome of Deinococcus proteolyticus DSM 20540.</title>
        <authorList>
            <consortium name="US DOE Joint Genome Institute (JGI-PGF)"/>
            <person name="Lucas S."/>
            <person name="Copeland A."/>
            <person name="Lapidus A."/>
            <person name="Bruce D."/>
            <person name="Goodwin L."/>
            <person name="Pitluck S."/>
            <person name="Kyrpides N."/>
            <person name="Mavromatis K."/>
            <person name="Pagani I."/>
            <person name="Ivanova N."/>
            <person name="Ovchinnikova G."/>
            <person name="Zeytun A."/>
            <person name="Detter J.C."/>
            <person name="Han C."/>
            <person name="Land M."/>
            <person name="Hauser L."/>
            <person name="Markowitz V."/>
            <person name="Cheng J.-F."/>
            <person name="Hugenholtz P."/>
            <person name="Woyke T."/>
            <person name="Wu D."/>
            <person name="Pukall R."/>
            <person name="Steenblock K."/>
            <person name="Brambilla E."/>
            <person name="Klenk H.-P."/>
            <person name="Eisen J.A."/>
        </authorList>
    </citation>
    <scope>NUCLEOTIDE SEQUENCE [LARGE SCALE GENOMIC DNA]</scope>
    <source>
        <strain evidence="2">ATCC 35074 / DSM 20540 / JCM 6276 / NBRC 101906 / NCIMB 13154 / VKM Ac-1939 / CCM 2703 / MRP</strain>
    </source>
</reference>
<dbReference type="EMBL" id="CP002536">
    <property type="protein sequence ID" value="ADY26207.1"/>
    <property type="molecule type" value="Genomic_DNA"/>
</dbReference>
<dbReference type="PANTHER" id="PTHR13812:SF19">
    <property type="entry name" value="KETIMINE REDUCTASE MU-CRYSTALLIN"/>
    <property type="match status" value="1"/>
</dbReference>
<dbReference type="InterPro" id="IPR036291">
    <property type="entry name" value="NAD(P)-bd_dom_sf"/>
</dbReference>
<sequence length="290" mass="30707">MGISVMKILTDTEVQLFPRARAVEIIRGAVLAAERGDLTSPARLHTADMTFTAGSAADIFGFRAYHTRDTAFDEQVIVIWDSSGRVAGVVIGTELGPLRTSALGVLATQVLARPDASRLGLIGSGVQARQHALTLASVRELTQVLVYSRQAANRETLAAELRDAGLPAQAAHSAEEVCAASDLLTLATTSNVPVIHSEWVQPGSHVCTLGPKEEHRHEFPPELARRATQVVTDSLNQLQGYPGNHVLAGEAVTPLGAYLTGGVTRQPDDITLFLSVGLAGTEVLLAQALL</sequence>
<dbReference type="HOGENOM" id="CLU_042088_2_1_0"/>
<evidence type="ECO:0000313" key="1">
    <source>
        <dbReference type="EMBL" id="ADY26207.1"/>
    </source>
</evidence>
<dbReference type="InterPro" id="IPR023401">
    <property type="entry name" value="ODC_N"/>
</dbReference>
<dbReference type="Gene3D" id="3.30.1780.10">
    <property type="entry name" value="ornithine cyclodeaminase, domain 1"/>
    <property type="match status" value="1"/>
</dbReference>
<dbReference type="GO" id="GO:0005737">
    <property type="term" value="C:cytoplasm"/>
    <property type="evidence" value="ECO:0007669"/>
    <property type="project" value="TreeGrafter"/>
</dbReference>
<protein>
    <submittedName>
        <fullName evidence="1">Ornithine cyclodeaminase/mu-crystallin</fullName>
    </submittedName>
</protein>
<organism evidence="1 2">
    <name type="scientific">Deinococcus proteolyticus (strain ATCC 35074 / DSM 20540 / JCM 6276 / NBRC 101906 / NCIMB 13154 / VKM Ac-1939 / CCM 2703 / MRP)</name>
    <dbReference type="NCBI Taxonomy" id="693977"/>
    <lineage>
        <taxon>Bacteria</taxon>
        <taxon>Thermotogati</taxon>
        <taxon>Deinococcota</taxon>
        <taxon>Deinococci</taxon>
        <taxon>Deinococcales</taxon>
        <taxon>Deinococcaceae</taxon>
        <taxon>Deinococcus</taxon>
    </lineage>
</organism>
<dbReference type="Pfam" id="PF02423">
    <property type="entry name" value="OCD_Mu_crystall"/>
    <property type="match status" value="1"/>
</dbReference>
<dbReference type="KEGG" id="dpt:Deipr_1055"/>
<dbReference type="Gene3D" id="3.40.50.720">
    <property type="entry name" value="NAD(P)-binding Rossmann-like Domain"/>
    <property type="match status" value="1"/>
</dbReference>
<keyword evidence="2" id="KW-1185">Reference proteome</keyword>